<accession>A0A9D7AJJ2</accession>
<protein>
    <submittedName>
        <fullName evidence="3">YceK/YidQ family lipoprotein</fullName>
    </submittedName>
</protein>
<feature type="signal peptide" evidence="1">
    <location>
        <begin position="1"/>
        <end position="19"/>
    </location>
</feature>
<evidence type="ECO:0000313" key="5">
    <source>
        <dbReference type="Proteomes" id="UP001296969"/>
    </source>
</evidence>
<evidence type="ECO:0000256" key="1">
    <source>
        <dbReference type="SAM" id="SignalP"/>
    </source>
</evidence>
<dbReference type="Pfam" id="PF07119">
    <property type="entry name" value="DUF1375"/>
    <property type="match status" value="1"/>
</dbReference>
<feature type="chain" id="PRO_5039402464" evidence="1">
    <location>
        <begin position="20"/>
        <end position="126"/>
    </location>
</feature>
<sequence>MTSRLTLIFIILMSFQLSGCMSTVVRATKGPSAPFYPGTSVNAEWLFTSDEQQCATQSNQQLCIDLLHNFSRPVALLDFPFSLVLDTLLLPIDGVIYLTHESPTVENGLNCQNIEQSNGEIIKTCR</sequence>
<evidence type="ECO:0000313" key="4">
    <source>
        <dbReference type="Proteomes" id="UP000807542"/>
    </source>
</evidence>
<proteinExistence type="predicted"/>
<dbReference type="Proteomes" id="UP000807542">
    <property type="component" value="Unassembled WGS sequence"/>
</dbReference>
<evidence type="ECO:0000313" key="2">
    <source>
        <dbReference type="EMBL" id="MBK5073970.1"/>
    </source>
</evidence>
<keyword evidence="3" id="KW-0449">Lipoprotein</keyword>
<reference evidence="3 5" key="1">
    <citation type="submission" date="2020-11" db="EMBL/GenBank/DDBJ databases">
        <title>Insectihabitans protaetiae gen. nov. sp. nov. and Insectihabitans allomyrinae sp. nov., isolated from larvae of Protaetia brevitarsis seulensis and Allomyrina dichotoma, respectively.</title>
        <authorList>
            <person name="Lee S.D."/>
            <person name="Byeon Y.-S."/>
            <person name="Kim S.-M."/>
            <person name="Yang H.L."/>
            <person name="Kim I.S."/>
        </authorList>
    </citation>
    <scope>NUCLEOTIDE SEQUENCE</scope>
    <source>
        <strain evidence="3">CWB-B4</strain>
        <strain evidence="2 5">CWB-B43</strain>
    </source>
</reference>
<evidence type="ECO:0000313" key="3">
    <source>
        <dbReference type="EMBL" id="MBK5177136.1"/>
    </source>
</evidence>
<organism evidence="3 4">
    <name type="scientific">Limnobaculum xujianqingii</name>
    <dbReference type="NCBI Taxonomy" id="2738837"/>
    <lineage>
        <taxon>Bacteria</taxon>
        <taxon>Pseudomonadati</taxon>
        <taxon>Pseudomonadota</taxon>
        <taxon>Gammaproteobacteria</taxon>
        <taxon>Enterobacterales</taxon>
        <taxon>Budviciaceae</taxon>
        <taxon>Limnobaculum</taxon>
    </lineage>
</organism>
<dbReference type="AlphaFoldDB" id="A0A9D7AJJ2"/>
<name>A0A9D7AJJ2_9GAMM</name>
<gene>
    <name evidence="3" type="ORF">I2492_12485</name>
    <name evidence="2" type="ORF">I2493_13220</name>
</gene>
<dbReference type="Proteomes" id="UP001296969">
    <property type="component" value="Unassembled WGS sequence"/>
</dbReference>
<comment type="caution">
    <text evidence="3">The sequence shown here is derived from an EMBL/GenBank/DDBJ whole genome shotgun (WGS) entry which is preliminary data.</text>
</comment>
<dbReference type="InterPro" id="IPR010780">
    <property type="entry name" value="DUF1375"/>
</dbReference>
<keyword evidence="5" id="KW-1185">Reference proteome</keyword>
<dbReference type="RefSeq" id="WP_228398657.1">
    <property type="nucleotide sequence ID" value="NZ_JADRCP010000003.1"/>
</dbReference>
<dbReference type="EMBL" id="JADRCP010000003">
    <property type="protein sequence ID" value="MBK5177136.1"/>
    <property type="molecule type" value="Genomic_DNA"/>
</dbReference>
<dbReference type="EMBL" id="JADRCQ010000003">
    <property type="protein sequence ID" value="MBK5073970.1"/>
    <property type="molecule type" value="Genomic_DNA"/>
</dbReference>
<keyword evidence="1" id="KW-0732">Signal</keyword>